<name>A0A1Y5S3V0_9RHOB</name>
<proteinExistence type="predicted"/>
<keyword evidence="3" id="KW-1185">Reference proteome</keyword>
<dbReference type="Gene3D" id="3.40.50.280">
    <property type="entry name" value="Cobalamin-binding domain"/>
    <property type="match status" value="1"/>
</dbReference>
<evidence type="ECO:0000313" key="3">
    <source>
        <dbReference type="Proteomes" id="UP000193900"/>
    </source>
</evidence>
<dbReference type="RefSeq" id="WP_159458447.1">
    <property type="nucleotide sequence ID" value="NZ_FWFZ01000004.1"/>
</dbReference>
<gene>
    <name evidence="2" type="ORF">ROA7023_01106</name>
</gene>
<dbReference type="PROSITE" id="PS51332">
    <property type="entry name" value="B12_BINDING"/>
    <property type="match status" value="1"/>
</dbReference>
<organism evidence="2 3">
    <name type="scientific">Roseisalinus antarcticus</name>
    <dbReference type="NCBI Taxonomy" id="254357"/>
    <lineage>
        <taxon>Bacteria</taxon>
        <taxon>Pseudomonadati</taxon>
        <taxon>Pseudomonadota</taxon>
        <taxon>Alphaproteobacteria</taxon>
        <taxon>Rhodobacterales</taxon>
        <taxon>Roseobacteraceae</taxon>
        <taxon>Roseisalinus</taxon>
    </lineage>
</organism>
<dbReference type="SUPFAM" id="SSF52242">
    <property type="entry name" value="Cobalamin (vitamin B12)-binding domain"/>
    <property type="match status" value="1"/>
</dbReference>
<protein>
    <submittedName>
        <fullName evidence="2">B12 binding domain protein</fullName>
    </submittedName>
</protein>
<dbReference type="InterPro" id="IPR006158">
    <property type="entry name" value="Cobalamin-bd"/>
</dbReference>
<accession>A0A1Y5S3V0</accession>
<dbReference type="Proteomes" id="UP000193900">
    <property type="component" value="Unassembled WGS sequence"/>
</dbReference>
<dbReference type="GO" id="GO:0031419">
    <property type="term" value="F:cobalamin binding"/>
    <property type="evidence" value="ECO:0007669"/>
    <property type="project" value="InterPro"/>
</dbReference>
<dbReference type="EMBL" id="FWFZ01000004">
    <property type="protein sequence ID" value="SLN32049.1"/>
    <property type="molecule type" value="Genomic_DNA"/>
</dbReference>
<sequence>MPIDDLDQGYVVRLDAAARSTDSSACAILAREMIRNGITREEIADHYVPALARWMGECWVADEMSFAEVSIGVARLQTLLREVGPDWRADVIDTDGETSVLVVVPDAEQHTLGAVALAGQLRRLGLSVKLWLGYRAEEAHRVVAEARYDAVFLSLAHHGTLESVRDIITLIKKAAVNQPPIVVGGAIVGPPIDIRTATGADHVTNDVNEALRLCRLSVRSGQTAPREMRS</sequence>
<feature type="domain" description="B12-binding" evidence="1">
    <location>
        <begin position="97"/>
        <end position="224"/>
    </location>
</feature>
<dbReference type="GO" id="GO:0046872">
    <property type="term" value="F:metal ion binding"/>
    <property type="evidence" value="ECO:0007669"/>
    <property type="project" value="InterPro"/>
</dbReference>
<evidence type="ECO:0000259" key="1">
    <source>
        <dbReference type="PROSITE" id="PS51332"/>
    </source>
</evidence>
<reference evidence="2 3" key="1">
    <citation type="submission" date="2017-03" db="EMBL/GenBank/DDBJ databases">
        <authorList>
            <person name="Afonso C.L."/>
            <person name="Miller P.J."/>
            <person name="Scott M.A."/>
            <person name="Spackman E."/>
            <person name="Goraichik I."/>
            <person name="Dimitrov K.M."/>
            <person name="Suarez D.L."/>
            <person name="Swayne D.E."/>
        </authorList>
    </citation>
    <scope>NUCLEOTIDE SEQUENCE [LARGE SCALE GENOMIC DNA]</scope>
    <source>
        <strain evidence="2 3">CECT 7023</strain>
    </source>
</reference>
<dbReference type="Pfam" id="PF02310">
    <property type="entry name" value="B12-binding"/>
    <property type="match status" value="1"/>
</dbReference>
<dbReference type="InterPro" id="IPR036724">
    <property type="entry name" value="Cobalamin-bd_sf"/>
</dbReference>
<dbReference type="OrthoDB" id="5498228at2"/>
<evidence type="ECO:0000313" key="2">
    <source>
        <dbReference type="EMBL" id="SLN32049.1"/>
    </source>
</evidence>
<dbReference type="AlphaFoldDB" id="A0A1Y5S3V0"/>